<keyword evidence="5 10" id="KW-0067">ATP-binding</keyword>
<evidence type="ECO:0000313" key="14">
    <source>
        <dbReference type="Proteomes" id="UP000824496"/>
    </source>
</evidence>
<dbReference type="NCBIfam" id="TIGR00392">
    <property type="entry name" value="ileS"/>
    <property type="match status" value="1"/>
</dbReference>
<feature type="domain" description="Methionyl/Valyl/Leucyl/Isoleucyl-tRNA synthetase anticodon-binding" evidence="12">
    <location>
        <begin position="763"/>
        <end position="902"/>
    </location>
</feature>
<comment type="similarity">
    <text evidence="1 10">Belongs to the class-I aminoacyl-tRNA synthetase family. IleS type 2 subfamily.</text>
</comment>
<dbReference type="Pfam" id="PF19302">
    <property type="entry name" value="DUF5915"/>
    <property type="match status" value="1"/>
</dbReference>
<dbReference type="InterPro" id="IPR009080">
    <property type="entry name" value="tRNAsynth_Ia_anticodon-bd"/>
</dbReference>
<evidence type="ECO:0000256" key="5">
    <source>
        <dbReference type="ARBA" id="ARBA00022840"/>
    </source>
</evidence>
<evidence type="ECO:0000256" key="1">
    <source>
        <dbReference type="ARBA" id="ARBA00007078"/>
    </source>
</evidence>
<keyword evidence="4 10" id="KW-0547">Nucleotide-binding</keyword>
<dbReference type="InterPro" id="IPR002301">
    <property type="entry name" value="Ile-tRNA-ligase"/>
</dbReference>
<dbReference type="EMBL" id="AP025017">
    <property type="protein sequence ID" value="BDA63395.1"/>
    <property type="molecule type" value="Genomic_DNA"/>
</dbReference>
<dbReference type="Proteomes" id="UP000824496">
    <property type="component" value="Chromosome"/>
</dbReference>
<dbReference type="PANTHER" id="PTHR42780">
    <property type="entry name" value="SOLEUCYL-TRNA SYNTHETASE"/>
    <property type="match status" value="1"/>
</dbReference>
<dbReference type="InterPro" id="IPR023586">
    <property type="entry name" value="Ile-tRNA-ligase_type2"/>
</dbReference>
<dbReference type="CDD" id="cd07961">
    <property type="entry name" value="Anticodon_Ia_Ile_ABEc"/>
    <property type="match status" value="1"/>
</dbReference>
<dbReference type="InterPro" id="IPR001412">
    <property type="entry name" value="aa-tRNA-synth_I_CS"/>
</dbReference>
<dbReference type="InterPro" id="IPR033709">
    <property type="entry name" value="Anticodon_Ile_ABEc"/>
</dbReference>
<keyword evidence="10" id="KW-0479">Metal-binding</keyword>
<comment type="catalytic activity">
    <reaction evidence="9 10">
        <text>tRNA(Ile) + L-isoleucine + ATP = L-isoleucyl-tRNA(Ile) + AMP + diphosphate</text>
        <dbReference type="Rhea" id="RHEA:11060"/>
        <dbReference type="Rhea" id="RHEA-COMP:9666"/>
        <dbReference type="Rhea" id="RHEA-COMP:9695"/>
        <dbReference type="ChEBI" id="CHEBI:30616"/>
        <dbReference type="ChEBI" id="CHEBI:33019"/>
        <dbReference type="ChEBI" id="CHEBI:58045"/>
        <dbReference type="ChEBI" id="CHEBI:78442"/>
        <dbReference type="ChEBI" id="CHEBI:78528"/>
        <dbReference type="ChEBI" id="CHEBI:456215"/>
        <dbReference type="EC" id="6.1.1.5"/>
    </reaction>
</comment>
<dbReference type="PRINTS" id="PR00984">
    <property type="entry name" value="TRNASYNTHILE"/>
</dbReference>
<evidence type="ECO:0000256" key="3">
    <source>
        <dbReference type="ARBA" id="ARBA00022598"/>
    </source>
</evidence>
<dbReference type="Gene3D" id="3.40.50.620">
    <property type="entry name" value="HUPs"/>
    <property type="match status" value="2"/>
</dbReference>
<dbReference type="PROSITE" id="PS00178">
    <property type="entry name" value="AA_TRNA_LIGASE_I"/>
    <property type="match status" value="1"/>
</dbReference>
<evidence type="ECO:0000256" key="6">
    <source>
        <dbReference type="ARBA" id="ARBA00022917"/>
    </source>
</evidence>
<dbReference type="EC" id="6.1.1.5" evidence="10"/>
<evidence type="ECO:0000313" key="13">
    <source>
        <dbReference type="EMBL" id="BDA63395.1"/>
    </source>
</evidence>
<keyword evidence="10" id="KW-0862">Zinc</keyword>
<dbReference type="PANTHER" id="PTHR42780:SF1">
    <property type="entry name" value="ISOLEUCINE--TRNA LIGASE, CYTOPLASMIC"/>
    <property type="match status" value="1"/>
</dbReference>
<protein>
    <recommendedName>
        <fullName evidence="10">Isoleucine--tRNA ligase</fullName>
        <ecNumber evidence="10">6.1.1.5</ecNumber>
    </recommendedName>
    <alternativeName>
        <fullName evidence="10">Isoleucyl-tRNA synthetase</fullName>
        <shortName evidence="10">IleRS</shortName>
    </alternativeName>
</protein>
<evidence type="ECO:0000256" key="10">
    <source>
        <dbReference type="HAMAP-Rule" id="MF_02003"/>
    </source>
</evidence>
<comment type="cofactor">
    <cofactor evidence="10">
        <name>Zn(2+)</name>
        <dbReference type="ChEBI" id="CHEBI:29105"/>
    </cofactor>
</comment>
<feature type="binding site" evidence="10">
    <location>
        <position position="668"/>
    </location>
    <ligand>
        <name>ATP</name>
        <dbReference type="ChEBI" id="CHEBI:30616"/>
    </ligand>
</feature>
<dbReference type="SUPFAM" id="SSF52374">
    <property type="entry name" value="Nucleotidylyl transferase"/>
    <property type="match status" value="1"/>
</dbReference>
<evidence type="ECO:0000256" key="8">
    <source>
        <dbReference type="ARBA" id="ARBA00025217"/>
    </source>
</evidence>
<keyword evidence="14" id="KW-1185">Reference proteome</keyword>
<comment type="subunit">
    <text evidence="10">Monomer.</text>
</comment>
<accession>A0ABN6K1F0</accession>
<dbReference type="Gene3D" id="3.90.740.10">
    <property type="entry name" value="Valyl/Leucyl/Isoleucyl-tRNA synthetase, editing domain"/>
    <property type="match status" value="1"/>
</dbReference>
<dbReference type="InterPro" id="IPR013155">
    <property type="entry name" value="M/V/L/I-tRNA-synth_anticd-bd"/>
</dbReference>
<dbReference type="Gene3D" id="1.10.730.10">
    <property type="entry name" value="Isoleucyl-tRNA Synthetase, Domain 1"/>
    <property type="match status" value="1"/>
</dbReference>
<keyword evidence="7 10" id="KW-0030">Aminoacyl-tRNA synthetase</keyword>
<dbReference type="Pfam" id="PF00133">
    <property type="entry name" value="tRNA-synt_1"/>
    <property type="match status" value="1"/>
</dbReference>
<dbReference type="SUPFAM" id="SSF50677">
    <property type="entry name" value="ValRS/IleRS/LeuRS editing domain"/>
    <property type="match status" value="1"/>
</dbReference>
<comment type="subcellular location">
    <subcellularLocation>
        <location evidence="10">Cytoplasm</location>
    </subcellularLocation>
</comment>
<dbReference type="Pfam" id="PF08264">
    <property type="entry name" value="Anticodon_1"/>
    <property type="match status" value="1"/>
</dbReference>
<dbReference type="InterPro" id="IPR002300">
    <property type="entry name" value="aa-tRNA-synth_Ia"/>
</dbReference>
<reference evidence="13 14" key="1">
    <citation type="submission" date="2021-08" db="EMBL/GenBank/DDBJ databases">
        <title>Whole genome sequence of novel Actinomyces species strain MAS-1.</title>
        <authorList>
            <person name="Saito M."/>
            <person name="Kuwahara N."/>
            <person name="Takizawa T."/>
            <person name="Gotouda H."/>
            <person name="Ochiai T."/>
        </authorList>
    </citation>
    <scope>NUCLEOTIDE SEQUENCE [LARGE SCALE GENOMIC DNA]</scope>
    <source>
        <strain evidence="13 14">MAS-1</strain>
    </source>
</reference>
<evidence type="ECO:0000256" key="4">
    <source>
        <dbReference type="ARBA" id="ARBA00022741"/>
    </source>
</evidence>
<keyword evidence="2 10" id="KW-0963">Cytoplasm</keyword>
<evidence type="ECO:0000256" key="9">
    <source>
        <dbReference type="ARBA" id="ARBA00048359"/>
    </source>
</evidence>
<feature type="short sequence motif" description="'HIGH' region" evidence="10">
    <location>
        <begin position="74"/>
        <end position="84"/>
    </location>
</feature>
<dbReference type="HAMAP" id="MF_02003">
    <property type="entry name" value="Ile_tRNA_synth_type2"/>
    <property type="match status" value="1"/>
</dbReference>
<name>A0ABN6K1F0_9ACTO</name>
<evidence type="ECO:0000259" key="11">
    <source>
        <dbReference type="Pfam" id="PF00133"/>
    </source>
</evidence>
<keyword evidence="6 10" id="KW-0648">Protein biosynthesis</keyword>
<comment type="function">
    <text evidence="8 10">Catalyzes the attachment of isoleucine to tRNA(Ile). As IleRS can inadvertently accommodate and process structurally similar amino acids such as valine, to avoid such errors it has two additional distinct tRNA(Ile)-dependent editing activities. One activity is designated as 'pretransfer' editing and involves the hydrolysis of activated Val-AMP. The other activity is designated 'posttransfer' editing and involves deacylation of mischarged Val-tRNA(Ile).</text>
</comment>
<sequence length="1116" mass="124640">MAEHTEQTTAQRTEHTGAAFYPLHRPGEHVAPSPSFPAIEQDVLAYWKEDGTFQASIEGRNEPCDEFVFYDGPPFANGLPHYGHLLTGYVKDAVGRYQTMRGKRVERRFGWDTHGLPAELEAQRLLGIDDISEITRPGGMGIERFNAECRSSVLRYTREWEDYVTRQARWVDFDNDYKTLDPSYMESVLWAFKQLWDKGLAYQGYRVLPYCWNDRTPLSNHELKMDDDVYQDRQDNTVTVGLRLEAALREGAQRPELLLIWTTTPWTLPSNLAVAVGPEVEYVTVHVEEELDSPVAGQDVIIAKDLLGSYARELGEAPQVVDTRTGAELVGLRYHPIFDYFDDEEHRAQGAAPGPRAWTIIAADFVTTSDGTGLVHMASAFGEDDMIACTQAGIETVVPVDDGGCFTPEVSDYAGLQVFEANKPIVADLRDATGPLARRSEDQRAVLVRQASYVHSYPHCWRCRKPLIYKAVSSWFVRVTAIRDRMVELNQEIDWFPGHIKDGIFGKWLAGARDWSISRNRFWGAPIPVWVSDNPDYPRTDVYGSYAELERDFGVEVTDLHRPFIDTLVRPNPDDPTGRSMMRRIPDVLDCWFESGAMPFAQVHYPFENVEWFESHNPGDFIVEYIGQTRGWFYTLHVLATALFDRPAFTSCVSHGILLGNDGAKMSKSLRNYPDVSMVFDRDGADAMRWFLLSAPVMRGGNLVVTDKAIRDTVRQVMLPLWNTWYFFALYAGEVGQGGYVSRGVDLQDPSLFANRGGLHVMDRYILARTRDLAETVGAQMDSYDITGACATIRDFMDVLTNWYLRTSRQRFTEGETPAFDTLHTVLRTLTEVMAPLAPLAAEEIWRGLTGGRSVHLADWPVLPAHVSNAPLVAAMDEARAAVSAALGLRKAEKLRVRQPLRSLTIATADPAGLAPFKELVAEEVNVKEVRVLDAQSAGYEATTDLALNPRAFSPEVRKLTSRLFAAVKAGEWELTEDGDVRFEGVLLDGVPVVLEAEESAFTVTSRIEVDDDALAATMLPSGAFVILDTALDEALEAEGWARDLVRLVQDERKAAGLHVGDRIRMELRVPADKDAWTGAHIEFIKGEVGCAQAAIVAEPGLSEPVVSVTRVEAEG</sequence>
<evidence type="ECO:0000256" key="7">
    <source>
        <dbReference type="ARBA" id="ARBA00023146"/>
    </source>
</evidence>
<dbReference type="RefSeq" id="WP_223910053.1">
    <property type="nucleotide sequence ID" value="NZ_AP025017.1"/>
</dbReference>
<comment type="domain">
    <text evidence="10">IleRS has two distinct active sites: one for aminoacylation and one for editing. The misactivated valine is translocated from the active site to the editing site, which sterically excludes the correctly activated isoleucine. The single editing site contains two valyl binding pockets, one specific for each substrate (Val-AMP or Val-tRNA(Ile)).</text>
</comment>
<proteinExistence type="inferred from homology"/>
<feature type="short sequence motif" description="'KMSKS' region" evidence="10">
    <location>
        <begin position="665"/>
        <end position="669"/>
    </location>
</feature>
<evidence type="ECO:0000259" key="12">
    <source>
        <dbReference type="Pfam" id="PF08264"/>
    </source>
</evidence>
<organism evidence="13 14">
    <name type="scientific">Actinomyces capricornis</name>
    <dbReference type="NCBI Taxonomy" id="2755559"/>
    <lineage>
        <taxon>Bacteria</taxon>
        <taxon>Bacillati</taxon>
        <taxon>Actinomycetota</taxon>
        <taxon>Actinomycetes</taxon>
        <taxon>Actinomycetales</taxon>
        <taxon>Actinomycetaceae</taxon>
        <taxon>Actinomyces</taxon>
    </lineage>
</organism>
<dbReference type="CDD" id="cd00818">
    <property type="entry name" value="IleRS_core"/>
    <property type="match status" value="1"/>
</dbReference>
<dbReference type="InterPro" id="IPR009008">
    <property type="entry name" value="Val/Leu/Ile-tRNA-synth_edit"/>
</dbReference>
<feature type="domain" description="Aminoacyl-tRNA synthetase class Ia" evidence="11">
    <location>
        <begin position="43"/>
        <end position="699"/>
    </location>
</feature>
<dbReference type="GO" id="GO:0016874">
    <property type="term" value="F:ligase activity"/>
    <property type="evidence" value="ECO:0007669"/>
    <property type="project" value="UniProtKB-KW"/>
</dbReference>
<gene>
    <name evidence="10 13" type="primary">ileS</name>
    <name evidence="13" type="ORF">MANAM107_02290</name>
</gene>
<evidence type="ECO:0000256" key="2">
    <source>
        <dbReference type="ARBA" id="ARBA00022490"/>
    </source>
</evidence>
<dbReference type="SUPFAM" id="SSF47323">
    <property type="entry name" value="Anticodon-binding domain of a subclass of class I aminoacyl-tRNA synthetases"/>
    <property type="match status" value="1"/>
</dbReference>
<dbReference type="InterPro" id="IPR014729">
    <property type="entry name" value="Rossmann-like_a/b/a_fold"/>
</dbReference>
<keyword evidence="3 10" id="KW-0436">Ligase</keyword>